<dbReference type="VEuPathDB" id="FungiDB:SPSK_07300"/>
<evidence type="ECO:0000256" key="4">
    <source>
        <dbReference type="PROSITE-ProRule" id="PRU00134"/>
    </source>
</evidence>
<dbReference type="GO" id="GO:0008270">
    <property type="term" value="F:zinc ion binding"/>
    <property type="evidence" value="ECO:0007669"/>
    <property type="project" value="UniProtKB-KW"/>
</dbReference>
<keyword evidence="1" id="KW-0479">Metal-binding</keyword>
<proteinExistence type="predicted"/>
<keyword evidence="2 4" id="KW-0863">Zinc-finger</keyword>
<dbReference type="SUPFAM" id="SSF82199">
    <property type="entry name" value="SET domain"/>
    <property type="match status" value="1"/>
</dbReference>
<dbReference type="InterPro" id="IPR053185">
    <property type="entry name" value="SET_domain_protein"/>
</dbReference>
<dbReference type="RefSeq" id="XP_016590829.1">
    <property type="nucleotide sequence ID" value="XM_016733964.1"/>
</dbReference>
<dbReference type="Gene3D" id="2.170.270.10">
    <property type="entry name" value="SET domain"/>
    <property type="match status" value="1"/>
</dbReference>
<evidence type="ECO:0000256" key="1">
    <source>
        <dbReference type="ARBA" id="ARBA00022723"/>
    </source>
</evidence>
<sequence length="547" mass="61702">MYKVCPILNKGHGFVATASIAKGTRILNEAPLLVFDKLLPVLHKGPPYDEDLMSEVLEKAVHLNDDERATLGALETVYHGTTPAEQLVGILCTVGIVMGMRGDTDAQVGYFPHASFLNHDCRPNAFWSWNASTGRLRVHALARGEILRGDFRFICDCKTCQLPLMEMAALNALVQRSINLTNDITTRMRNGADVQLPHRVLRLIRTLVALKKDPDMPIVGQELGSAYLAGANVCLRNGDYERGCAFLRAVMKELEVTGGKDDPSIAHYKAVIENPAIEPTYGETSLWIEPVPADAPRPVRRGRIWNRDFRAFENWVWARAEWVPPLSARARFLPLMRLPVNNTVNYVFHDGEDASLMPIFHRHWAYAGEIVRVVPAPVWTIYTRDDDGKEAAFCVVPDKEGQWIDARLYLPGQTFIAMYETWSGDEYRELTLKHKVPVSATKTVKMPLSSFFQLVDSFNAVWPSGNKGPTLCEVCRRQIEGYEYLKKGCLRCYSAFYCSQDCLRAGRSQGVHETKCIFLQDYDIKCLLHADWTCFVRPISFPVPHPV</sequence>
<dbReference type="InterPro" id="IPR002893">
    <property type="entry name" value="Znf_MYND"/>
</dbReference>
<dbReference type="InterPro" id="IPR001214">
    <property type="entry name" value="SET_dom"/>
</dbReference>
<comment type="caution">
    <text evidence="6">The sequence shown here is derived from an EMBL/GenBank/DDBJ whole genome shotgun (WGS) entry which is preliminary data.</text>
</comment>
<evidence type="ECO:0000256" key="3">
    <source>
        <dbReference type="ARBA" id="ARBA00022833"/>
    </source>
</evidence>
<dbReference type="KEGG" id="ssck:SPSK_07300"/>
<dbReference type="Proteomes" id="UP000033710">
    <property type="component" value="Unassembled WGS sequence"/>
</dbReference>
<dbReference type="AlphaFoldDB" id="A0A0F2MEP2"/>
<dbReference type="PROSITE" id="PS50865">
    <property type="entry name" value="ZF_MYND_2"/>
    <property type="match status" value="1"/>
</dbReference>
<dbReference type="InterPro" id="IPR046341">
    <property type="entry name" value="SET_dom_sf"/>
</dbReference>
<dbReference type="OrthoDB" id="265717at2759"/>
<dbReference type="SUPFAM" id="SSF144232">
    <property type="entry name" value="HIT/MYND zinc finger-like"/>
    <property type="match status" value="1"/>
</dbReference>
<dbReference type="PROSITE" id="PS01360">
    <property type="entry name" value="ZF_MYND_1"/>
    <property type="match status" value="1"/>
</dbReference>
<dbReference type="PANTHER" id="PTHR47332:SF2">
    <property type="entry name" value="SET-6"/>
    <property type="match status" value="1"/>
</dbReference>
<protein>
    <recommendedName>
        <fullName evidence="5">MYND-type domain-containing protein</fullName>
    </recommendedName>
</protein>
<dbReference type="GeneID" id="27669241"/>
<feature type="domain" description="MYND-type" evidence="5">
    <location>
        <begin position="472"/>
        <end position="516"/>
    </location>
</feature>
<evidence type="ECO:0000256" key="2">
    <source>
        <dbReference type="ARBA" id="ARBA00022771"/>
    </source>
</evidence>
<evidence type="ECO:0000313" key="6">
    <source>
        <dbReference type="EMBL" id="KJR88153.1"/>
    </source>
</evidence>
<gene>
    <name evidence="6" type="ORF">SPSK_07300</name>
</gene>
<accession>A0A0F2MEP2</accession>
<name>A0A0F2MEP2_SPOSC</name>
<dbReference type="EMBL" id="AXCR01000004">
    <property type="protein sequence ID" value="KJR88153.1"/>
    <property type="molecule type" value="Genomic_DNA"/>
</dbReference>
<reference evidence="6 7" key="1">
    <citation type="journal article" date="2014" name="BMC Genomics">
        <title>Comparative genomics of the major fungal agents of human and animal Sporotrichosis: Sporothrix schenckii and Sporothrix brasiliensis.</title>
        <authorList>
            <person name="Teixeira M.M."/>
            <person name="de Almeida L.G."/>
            <person name="Kubitschek-Barreira P."/>
            <person name="Alves F.L."/>
            <person name="Kioshima E.S."/>
            <person name="Abadio A.K."/>
            <person name="Fernandes L."/>
            <person name="Derengowski L.S."/>
            <person name="Ferreira K.S."/>
            <person name="Souza R.C."/>
            <person name="Ruiz J.C."/>
            <person name="de Andrade N.C."/>
            <person name="Paes H.C."/>
            <person name="Nicola A.M."/>
            <person name="Albuquerque P."/>
            <person name="Gerber A.L."/>
            <person name="Martins V.P."/>
            <person name="Peconick L.D."/>
            <person name="Neto A.V."/>
            <person name="Chaucanez C.B."/>
            <person name="Silva P.A."/>
            <person name="Cunha O.L."/>
            <person name="de Oliveira F.F."/>
            <person name="dos Santos T.C."/>
            <person name="Barros A.L."/>
            <person name="Soares M.A."/>
            <person name="de Oliveira L.M."/>
            <person name="Marini M.M."/>
            <person name="Villalobos-Duno H."/>
            <person name="Cunha M.M."/>
            <person name="de Hoog S."/>
            <person name="da Silveira J.F."/>
            <person name="Henrissat B."/>
            <person name="Nino-Vega G.A."/>
            <person name="Cisalpino P.S."/>
            <person name="Mora-Montes H.M."/>
            <person name="Almeida S.R."/>
            <person name="Stajich J.E."/>
            <person name="Lopes-Bezerra L.M."/>
            <person name="Vasconcelos A.T."/>
            <person name="Felipe M.S."/>
        </authorList>
    </citation>
    <scope>NUCLEOTIDE SEQUENCE [LARGE SCALE GENOMIC DNA]</scope>
    <source>
        <strain evidence="6 7">1099-18</strain>
    </source>
</reference>
<keyword evidence="3" id="KW-0862">Zinc</keyword>
<evidence type="ECO:0000313" key="7">
    <source>
        <dbReference type="Proteomes" id="UP000033710"/>
    </source>
</evidence>
<evidence type="ECO:0000259" key="5">
    <source>
        <dbReference type="PROSITE" id="PS50865"/>
    </source>
</evidence>
<reference evidence="6 7" key="2">
    <citation type="journal article" date="2015" name="Eukaryot. Cell">
        <title>Asexual propagation of a virulent clone complex in a human and feline outbreak of sporotrichosis.</title>
        <authorList>
            <person name="Teixeira Mde M."/>
            <person name="Rodrigues A.M."/>
            <person name="Tsui C.K."/>
            <person name="de Almeida L.G."/>
            <person name="Van Diepeningen A.D."/>
            <person name="van den Ende B.G."/>
            <person name="Fernandes G.F."/>
            <person name="Kano R."/>
            <person name="Hamelin R.C."/>
            <person name="Lopes-Bezerra L.M."/>
            <person name="Vasconcelos A.T."/>
            <person name="de Hoog S."/>
            <person name="de Camargo Z.P."/>
            <person name="Felipe M.S."/>
        </authorList>
    </citation>
    <scope>NUCLEOTIDE SEQUENCE [LARGE SCALE GENOMIC DNA]</scope>
    <source>
        <strain evidence="6 7">1099-18</strain>
    </source>
</reference>
<dbReference type="PANTHER" id="PTHR47332">
    <property type="entry name" value="SET DOMAIN-CONTAINING PROTEIN 5"/>
    <property type="match status" value="1"/>
</dbReference>
<organism evidence="6 7">
    <name type="scientific">Sporothrix schenckii 1099-18</name>
    <dbReference type="NCBI Taxonomy" id="1397361"/>
    <lineage>
        <taxon>Eukaryota</taxon>
        <taxon>Fungi</taxon>
        <taxon>Dikarya</taxon>
        <taxon>Ascomycota</taxon>
        <taxon>Pezizomycotina</taxon>
        <taxon>Sordariomycetes</taxon>
        <taxon>Sordariomycetidae</taxon>
        <taxon>Ophiostomatales</taxon>
        <taxon>Ophiostomataceae</taxon>
        <taxon>Sporothrix</taxon>
    </lineage>
</organism>
<dbReference type="Pfam" id="PF00856">
    <property type="entry name" value="SET"/>
    <property type="match status" value="1"/>
</dbReference>